<dbReference type="InterPro" id="IPR036388">
    <property type="entry name" value="WH-like_DNA-bd_sf"/>
</dbReference>
<dbReference type="InterPro" id="IPR036390">
    <property type="entry name" value="WH_DNA-bd_sf"/>
</dbReference>
<dbReference type="PANTHER" id="PTHR33169">
    <property type="entry name" value="PADR-FAMILY TRANSCRIPTIONAL REGULATOR"/>
    <property type="match status" value="1"/>
</dbReference>
<protein>
    <submittedName>
        <fullName evidence="1">Transcriptional regulator PadR-like family protein</fullName>
    </submittedName>
</protein>
<reference evidence="1" key="1">
    <citation type="submission" date="2019-11" db="EMBL/GenBank/DDBJ databases">
        <authorList>
            <person name="Feng L."/>
        </authorList>
    </citation>
    <scope>NUCLEOTIDE SEQUENCE</scope>
    <source>
        <strain evidence="1">ElimosumLFYP34</strain>
    </source>
</reference>
<dbReference type="AlphaFoldDB" id="A0A6N2YA11"/>
<dbReference type="InterPro" id="IPR005149">
    <property type="entry name" value="Tscrpt_reg_PadR_N"/>
</dbReference>
<sequence>MSTVNLLILGVLMEQPMNAYEMQKVMDSRYIKRWTKISTPSIYRNLVTLCERGYIDGEVVKEGEMPQKTIYTINEKGKACFFDLMEKCIDKPETVYLPFTAFIANIEKLDDATGKAMLDQLYQTFFDKAHRLETVAKGPLVYQGTSVIDLNRRMYLLFCDWIKEFKENYYG</sequence>
<evidence type="ECO:0000313" key="1">
    <source>
        <dbReference type="EMBL" id="VYT63037.1"/>
    </source>
</evidence>
<accession>A0A6N2YA11</accession>
<name>A0A6N2YA11_EUBLI</name>
<dbReference type="InterPro" id="IPR052509">
    <property type="entry name" value="Metal_resp_DNA-bind_regulator"/>
</dbReference>
<gene>
    <name evidence="1" type="ORF">ELLFYP34_00064</name>
</gene>
<dbReference type="Gene3D" id="1.10.10.10">
    <property type="entry name" value="Winged helix-like DNA-binding domain superfamily/Winged helix DNA-binding domain"/>
    <property type="match status" value="1"/>
</dbReference>
<dbReference type="Pfam" id="PF03551">
    <property type="entry name" value="PadR"/>
    <property type="match status" value="1"/>
</dbReference>
<dbReference type="SUPFAM" id="SSF46785">
    <property type="entry name" value="Winged helix' DNA-binding domain"/>
    <property type="match status" value="1"/>
</dbReference>
<dbReference type="PANTHER" id="PTHR33169:SF14">
    <property type="entry name" value="TRANSCRIPTIONAL REGULATOR RV3488"/>
    <property type="match status" value="1"/>
</dbReference>
<proteinExistence type="predicted"/>
<dbReference type="EMBL" id="CACRTR010000001">
    <property type="protein sequence ID" value="VYT63037.1"/>
    <property type="molecule type" value="Genomic_DNA"/>
</dbReference>
<organism evidence="1">
    <name type="scientific">Eubacterium limosum</name>
    <dbReference type="NCBI Taxonomy" id="1736"/>
    <lineage>
        <taxon>Bacteria</taxon>
        <taxon>Bacillati</taxon>
        <taxon>Bacillota</taxon>
        <taxon>Clostridia</taxon>
        <taxon>Eubacteriales</taxon>
        <taxon>Eubacteriaceae</taxon>
        <taxon>Eubacterium</taxon>
    </lineage>
</organism>